<dbReference type="PANTHER" id="PTHR18964">
    <property type="entry name" value="ROK (REPRESSOR, ORF, KINASE) FAMILY"/>
    <property type="match status" value="1"/>
</dbReference>
<keyword evidence="3" id="KW-0859">Xylose metabolism</keyword>
<comment type="function">
    <text evidence="1">Transcriptional repressor of xylose-utilizing enzymes.</text>
</comment>
<dbReference type="GO" id="GO:0042732">
    <property type="term" value="P:D-xylose metabolic process"/>
    <property type="evidence" value="ECO:0007669"/>
    <property type="project" value="UniProtKB-KW"/>
</dbReference>
<dbReference type="EMBL" id="FOES01000073">
    <property type="protein sequence ID" value="SER27638.1"/>
    <property type="molecule type" value="Genomic_DNA"/>
</dbReference>
<accession>A0A1H9MVE3</accession>
<dbReference type="InterPro" id="IPR036388">
    <property type="entry name" value="WH-like_DNA-bd_sf"/>
</dbReference>
<evidence type="ECO:0000256" key="3">
    <source>
        <dbReference type="ARBA" id="ARBA00022629"/>
    </source>
</evidence>
<dbReference type="GO" id="GO:0016301">
    <property type="term" value="F:kinase activity"/>
    <property type="evidence" value="ECO:0007669"/>
    <property type="project" value="UniProtKB-KW"/>
</dbReference>
<keyword evidence="5" id="KW-1185">Reference proteome</keyword>
<keyword evidence="4" id="KW-0808">Transferase</keyword>
<dbReference type="Proteomes" id="UP000199427">
    <property type="component" value="Unassembled WGS sequence"/>
</dbReference>
<dbReference type="Gene3D" id="1.10.10.10">
    <property type="entry name" value="Winged helix-like DNA-binding domain superfamily/Winged helix DNA-binding domain"/>
    <property type="match status" value="1"/>
</dbReference>
<organism evidence="4 5">
    <name type="scientific">Piscibacillus halophilus</name>
    <dbReference type="NCBI Taxonomy" id="571933"/>
    <lineage>
        <taxon>Bacteria</taxon>
        <taxon>Bacillati</taxon>
        <taxon>Bacillota</taxon>
        <taxon>Bacilli</taxon>
        <taxon>Bacillales</taxon>
        <taxon>Bacillaceae</taxon>
        <taxon>Piscibacillus</taxon>
    </lineage>
</organism>
<proteinExistence type="inferred from homology"/>
<name>A0A1H9MVE3_9BACI</name>
<keyword evidence="4" id="KW-0418">Kinase</keyword>
<dbReference type="Pfam" id="PF13412">
    <property type="entry name" value="HTH_24"/>
    <property type="match status" value="1"/>
</dbReference>
<dbReference type="SUPFAM" id="SSF53067">
    <property type="entry name" value="Actin-like ATPase domain"/>
    <property type="match status" value="1"/>
</dbReference>
<dbReference type="InterPro" id="IPR043129">
    <property type="entry name" value="ATPase_NBD"/>
</dbReference>
<dbReference type="RefSeq" id="WP_091776375.1">
    <property type="nucleotide sequence ID" value="NZ_FOES01000073.1"/>
</dbReference>
<dbReference type="SUPFAM" id="SSF46785">
    <property type="entry name" value="Winged helix' DNA-binding domain"/>
    <property type="match status" value="1"/>
</dbReference>
<dbReference type="AlphaFoldDB" id="A0A1H9MVE3"/>
<evidence type="ECO:0000256" key="1">
    <source>
        <dbReference type="ARBA" id="ARBA00002486"/>
    </source>
</evidence>
<dbReference type="InterPro" id="IPR000600">
    <property type="entry name" value="ROK"/>
</dbReference>
<dbReference type="OrthoDB" id="9796533at2"/>
<dbReference type="InterPro" id="IPR036390">
    <property type="entry name" value="WH_DNA-bd_sf"/>
</dbReference>
<evidence type="ECO:0000256" key="2">
    <source>
        <dbReference type="ARBA" id="ARBA00006479"/>
    </source>
</evidence>
<dbReference type="Pfam" id="PF00480">
    <property type="entry name" value="ROK"/>
    <property type="match status" value="1"/>
</dbReference>
<dbReference type="STRING" id="571933.SAMN05216362_1735"/>
<dbReference type="Gene3D" id="3.30.420.40">
    <property type="match status" value="2"/>
</dbReference>
<keyword evidence="3" id="KW-0119">Carbohydrate metabolism</keyword>
<sequence length="392" mass="43247">MIINVRPYIQEYSSKFFNKKRILHYIQNNPGISRADISKALNISKPTVSSLVDELILEKWVLEKAGSKASSAGGRKPIQIFFNKDAYHIVGVDIGGTVVEMAIMDLEGKVSSKSFFKTQDHVGDFFVEKLATEIIKLIQDSGKDTEQFLGVGIGVPGMTDIENGVVIDAPTIKWTNFPLVSSLEPLLPFPVYIDNDVNVAALGEHWKGEGRYEDNFVMITLGTGIGSGIIINNQLYRGHSFAAGEVGYMITDKSLAEEKYEEAFKGFGFLDNHVGGSSFTTRMIQSNYQNMTAKEIFIKAQQKDAIAMTIIDDVMSHLAIALVNVISVINPKKIVLGGGISKSIGPYLSTLEEKVRRHIPMDFELAVTKLQDVSLIGAGRLFLKENDSILKF</sequence>
<gene>
    <name evidence="4" type="ORF">SAMN05216362_1735</name>
</gene>
<protein>
    <submittedName>
        <fullName evidence="4">Glucokinase</fullName>
    </submittedName>
</protein>
<evidence type="ECO:0000313" key="5">
    <source>
        <dbReference type="Proteomes" id="UP000199427"/>
    </source>
</evidence>
<evidence type="ECO:0000313" key="4">
    <source>
        <dbReference type="EMBL" id="SER27638.1"/>
    </source>
</evidence>
<comment type="similarity">
    <text evidence="2">Belongs to the ROK (NagC/XylR) family.</text>
</comment>
<reference evidence="4 5" key="1">
    <citation type="submission" date="2016-10" db="EMBL/GenBank/DDBJ databases">
        <authorList>
            <person name="de Groot N.N."/>
        </authorList>
    </citation>
    <scope>NUCLEOTIDE SEQUENCE [LARGE SCALE GENOMIC DNA]</scope>
    <source>
        <strain evidence="4 5">DSM 21633</strain>
    </source>
</reference>
<dbReference type="PANTHER" id="PTHR18964:SF149">
    <property type="entry name" value="BIFUNCTIONAL UDP-N-ACETYLGLUCOSAMINE 2-EPIMERASE_N-ACETYLMANNOSAMINE KINASE"/>
    <property type="match status" value="1"/>
</dbReference>